<sequence>MAKQQKHTVRIIAGDYRSRLLEVVDRDGLRPTGNRMRETLFNWLQPFLYGACCLDLFAGSGALGLEALSRGAKAVAFNERDREAFQVLRKNVENICKEKDRFQLMNSDAIHYLSTNTEEFTLMFLDPPFGMPELLTQSVELINTMPIYQSVKYLVIERSIQIPTIQLDGFVLHREMKTKESNLSLFVRAS</sequence>
<dbReference type="SUPFAM" id="SSF53335">
    <property type="entry name" value="S-adenosyl-L-methionine-dependent methyltransferases"/>
    <property type="match status" value="1"/>
</dbReference>
<dbReference type="PIRSF" id="PIRSF004553">
    <property type="entry name" value="CHP00095"/>
    <property type="match status" value="1"/>
</dbReference>
<dbReference type="RefSeq" id="WP_077926322.1">
    <property type="nucleotide sequence ID" value="NZ_BAABKE010000006.1"/>
</dbReference>
<dbReference type="PANTHER" id="PTHR43542:SF1">
    <property type="entry name" value="METHYLTRANSFERASE"/>
    <property type="match status" value="1"/>
</dbReference>
<dbReference type="PANTHER" id="PTHR43542">
    <property type="entry name" value="METHYLTRANSFERASE"/>
    <property type="match status" value="1"/>
</dbReference>
<dbReference type="Proteomes" id="UP001500631">
    <property type="component" value="Unassembled WGS sequence"/>
</dbReference>
<evidence type="ECO:0000256" key="2">
    <source>
        <dbReference type="ARBA" id="ARBA00022679"/>
    </source>
</evidence>
<dbReference type="InterPro" id="IPR004398">
    <property type="entry name" value="RNA_MeTrfase_RsmD"/>
</dbReference>
<name>A0ABP9MWT1_9GAMM</name>
<comment type="catalytic activity">
    <reaction evidence="3">
        <text>guanosine(966) in 16S rRNA + S-adenosyl-L-methionine = N(2)-methylguanosine(966) in 16S rRNA + S-adenosyl-L-homocysteine + H(+)</text>
        <dbReference type="Rhea" id="RHEA:23548"/>
        <dbReference type="Rhea" id="RHEA-COMP:10211"/>
        <dbReference type="Rhea" id="RHEA-COMP:10212"/>
        <dbReference type="ChEBI" id="CHEBI:15378"/>
        <dbReference type="ChEBI" id="CHEBI:57856"/>
        <dbReference type="ChEBI" id="CHEBI:59789"/>
        <dbReference type="ChEBI" id="CHEBI:74269"/>
        <dbReference type="ChEBI" id="CHEBI:74481"/>
        <dbReference type="EC" id="2.1.1.171"/>
    </reaction>
</comment>
<proteinExistence type="inferred from homology"/>
<evidence type="ECO:0000313" key="5">
    <source>
        <dbReference type="Proteomes" id="UP001500631"/>
    </source>
</evidence>
<keyword evidence="3" id="KW-0949">S-adenosyl-L-methionine</keyword>
<dbReference type="EC" id="2.1.1.171" evidence="3"/>
<comment type="function">
    <text evidence="3">Specifically methylates the guanine in position 966 of 16S rRNA in the assembled 30S particle.</text>
</comment>
<protein>
    <recommendedName>
        <fullName evidence="3">Ribosomal RNA small subunit methyltransferase D</fullName>
        <ecNumber evidence="3">2.1.1.171</ecNumber>
    </recommendedName>
</protein>
<gene>
    <name evidence="4" type="primary">rsmD</name>
    <name evidence="4" type="ORF">GCM10023338_18720</name>
</gene>
<keyword evidence="1 3" id="KW-0489">Methyltransferase</keyword>
<keyword evidence="5" id="KW-1185">Reference proteome</keyword>
<dbReference type="CDD" id="cd02440">
    <property type="entry name" value="AdoMet_MTases"/>
    <property type="match status" value="1"/>
</dbReference>
<dbReference type="Gene3D" id="3.40.50.150">
    <property type="entry name" value="Vaccinia Virus protein VP39"/>
    <property type="match status" value="1"/>
</dbReference>
<evidence type="ECO:0000313" key="4">
    <source>
        <dbReference type="EMBL" id="GAA5101995.1"/>
    </source>
</evidence>
<reference evidence="5" key="1">
    <citation type="journal article" date="2019" name="Int. J. Syst. Evol. Microbiol.">
        <title>The Global Catalogue of Microorganisms (GCM) 10K type strain sequencing project: providing services to taxonomists for standard genome sequencing and annotation.</title>
        <authorList>
            <consortium name="The Broad Institute Genomics Platform"/>
            <consortium name="The Broad Institute Genome Sequencing Center for Infectious Disease"/>
            <person name="Wu L."/>
            <person name="Ma J."/>
        </authorList>
    </citation>
    <scope>NUCLEOTIDE SEQUENCE [LARGE SCALE GENOMIC DNA]</scope>
    <source>
        <strain evidence="5">JCM 18424</strain>
    </source>
</reference>
<evidence type="ECO:0000256" key="1">
    <source>
        <dbReference type="ARBA" id="ARBA00022603"/>
    </source>
</evidence>
<keyword evidence="2 3" id="KW-0808">Transferase</keyword>
<dbReference type="InterPro" id="IPR029063">
    <property type="entry name" value="SAM-dependent_MTases_sf"/>
</dbReference>
<dbReference type="EMBL" id="BAABKE010000006">
    <property type="protein sequence ID" value="GAA5101995.1"/>
    <property type="molecule type" value="Genomic_DNA"/>
</dbReference>
<evidence type="ECO:0000256" key="3">
    <source>
        <dbReference type="PIRNR" id="PIRNR004553"/>
    </source>
</evidence>
<keyword evidence="3" id="KW-0698">rRNA processing</keyword>
<accession>A0ABP9MWT1</accession>
<dbReference type="NCBIfam" id="TIGR00095">
    <property type="entry name" value="16S rRNA (guanine(966)-N(2))-methyltransferase RsmD"/>
    <property type="match status" value="1"/>
</dbReference>
<dbReference type="Pfam" id="PF03602">
    <property type="entry name" value="Cons_hypoth95"/>
    <property type="match status" value="1"/>
</dbReference>
<comment type="caution">
    <text evidence="4">The sequence shown here is derived from an EMBL/GenBank/DDBJ whole genome shotgun (WGS) entry which is preliminary data.</text>
</comment>
<organism evidence="4 5">
    <name type="scientific">Wohlfahrtiimonas larvae</name>
    <dbReference type="NCBI Taxonomy" id="1157986"/>
    <lineage>
        <taxon>Bacteria</taxon>
        <taxon>Pseudomonadati</taxon>
        <taxon>Pseudomonadota</taxon>
        <taxon>Gammaproteobacteria</taxon>
        <taxon>Cardiobacteriales</taxon>
        <taxon>Ignatzschineriaceae</taxon>
        <taxon>Wohlfahrtiimonas</taxon>
    </lineage>
</organism>
<comment type="similarity">
    <text evidence="3">Belongs to the methyltransferase superfamily. RsmD family.</text>
</comment>